<evidence type="ECO:0000256" key="7">
    <source>
        <dbReference type="ARBA" id="ARBA00023136"/>
    </source>
</evidence>
<dbReference type="InterPro" id="IPR050297">
    <property type="entry name" value="LipidA_mod_glycosyltrf_83"/>
</dbReference>
<keyword evidence="3" id="KW-0328">Glycosyltransferase</keyword>
<feature type="transmembrane region" description="Helical" evidence="8">
    <location>
        <begin position="365"/>
        <end position="384"/>
    </location>
</feature>
<feature type="domain" description="ArnT-like N-terminal" evidence="9">
    <location>
        <begin position="33"/>
        <end position="239"/>
    </location>
</feature>
<name>N6WY09_9GAMM</name>
<dbReference type="STRING" id="626887.J057_02235"/>
<organism evidence="10 11">
    <name type="scientific">Marinobacter nanhaiticus D15-8W</name>
    <dbReference type="NCBI Taxonomy" id="626887"/>
    <lineage>
        <taxon>Bacteria</taxon>
        <taxon>Pseudomonadati</taxon>
        <taxon>Pseudomonadota</taxon>
        <taxon>Gammaproteobacteria</taxon>
        <taxon>Pseudomonadales</taxon>
        <taxon>Marinobacteraceae</taxon>
        <taxon>Marinobacter</taxon>
    </lineage>
</organism>
<reference evidence="10 11" key="1">
    <citation type="journal article" date="2013" name="Genome Announc.">
        <title>Genome Sequence of the Polycyclic Aromatic Hydrocarbon-Degrading Bacterium Strain Marinobacter nanhaiticus D15-8WT.</title>
        <authorList>
            <person name="Cui Z."/>
            <person name="Gao W."/>
            <person name="Li Q."/>
            <person name="Xu G."/>
            <person name="Zheng L."/>
        </authorList>
    </citation>
    <scope>NUCLEOTIDE SEQUENCE [LARGE SCALE GENOMIC DNA]</scope>
    <source>
        <strain evidence="10 11">D15-8W</strain>
    </source>
</reference>
<feature type="transmembrane region" description="Helical" evidence="8">
    <location>
        <begin position="120"/>
        <end position="144"/>
    </location>
</feature>
<dbReference type="GO" id="GO:0009103">
    <property type="term" value="P:lipopolysaccharide biosynthetic process"/>
    <property type="evidence" value="ECO:0007669"/>
    <property type="project" value="UniProtKB-ARBA"/>
</dbReference>
<feature type="transmembrane region" description="Helical" evidence="8">
    <location>
        <begin position="12"/>
        <end position="32"/>
    </location>
</feature>
<sequence length="491" mass="55568">MSSWARRPGTWVAVLVAILASRLLSMAIFPFVDTTEPRYAEIARLMVETNDWITPWFEAGVPFWGKPPLSFWAQAGAIKLFGLNEFALRLPSWLCIVAIVWLTWRYALVAYNERIARWSALILSTMALTYISAGAVMTDPFLALGTTLSLVSFGMVVAQRGAVWRWLFFVGLVIGMLAKGPLAVVLVGLPVALWSVFRCRWYFHLRDLPWFRGTLLTLALVLPWYIAAEFKTPGFLDYFIVGEHIKRFIDPGWAGDMYGSAHVRPKGMIWVFWLWASFPWGIIVAVGLLAGLVKGYRRTLCKFLDFDKYMQFIVLSALAPLLFFTMASNTLWTYVLPSLPFSAIVMANGIAFYERRRREADKLAFPAMVAVPFLTTVFAIIMTASQAALKTEQVIAEYYASQSRPGDSQLFYLDDLPFSAGFYSRGNAVQASLDDVLRMRESGQFQRYFLAVPKQEEPVVLQQLPASTQVATENRRYVLLQFGEQMSRTEG</sequence>
<feature type="transmembrane region" description="Helical" evidence="8">
    <location>
        <begin position="164"/>
        <end position="197"/>
    </location>
</feature>
<evidence type="ECO:0000313" key="10">
    <source>
        <dbReference type="EMBL" id="ENO16491.1"/>
    </source>
</evidence>
<dbReference type="PANTHER" id="PTHR33908:SF3">
    <property type="entry name" value="UNDECAPRENYL PHOSPHATE-ALPHA-4-AMINO-4-DEOXY-L-ARABINOSE ARABINOSYL TRANSFERASE"/>
    <property type="match status" value="1"/>
</dbReference>
<dbReference type="HOGENOM" id="CLU_019200_5_2_6"/>
<evidence type="ECO:0000256" key="6">
    <source>
        <dbReference type="ARBA" id="ARBA00022989"/>
    </source>
</evidence>
<keyword evidence="2" id="KW-1003">Cell membrane</keyword>
<comment type="subcellular location">
    <subcellularLocation>
        <location evidence="1">Cell membrane</location>
        <topology evidence="1">Multi-pass membrane protein</topology>
    </subcellularLocation>
</comment>
<dbReference type="AlphaFoldDB" id="N6WY09"/>
<dbReference type="eggNOG" id="COG1807">
    <property type="taxonomic scope" value="Bacteria"/>
</dbReference>
<feature type="transmembrane region" description="Helical" evidence="8">
    <location>
        <begin position="309"/>
        <end position="328"/>
    </location>
</feature>
<dbReference type="GO" id="GO:0005886">
    <property type="term" value="C:plasma membrane"/>
    <property type="evidence" value="ECO:0007669"/>
    <property type="project" value="UniProtKB-SubCell"/>
</dbReference>
<dbReference type="Pfam" id="PF02366">
    <property type="entry name" value="PMT"/>
    <property type="match status" value="1"/>
</dbReference>
<evidence type="ECO:0000256" key="8">
    <source>
        <dbReference type="SAM" id="Phobius"/>
    </source>
</evidence>
<dbReference type="GO" id="GO:0010041">
    <property type="term" value="P:response to iron(III) ion"/>
    <property type="evidence" value="ECO:0007669"/>
    <property type="project" value="TreeGrafter"/>
</dbReference>
<keyword evidence="4 10" id="KW-0808">Transferase</keyword>
<dbReference type="EMBL" id="APLQ01000010">
    <property type="protein sequence ID" value="ENO16491.1"/>
    <property type="molecule type" value="Genomic_DNA"/>
</dbReference>
<gene>
    <name evidence="10" type="ORF">J057_02235</name>
</gene>
<dbReference type="GO" id="GO:0006493">
    <property type="term" value="P:protein O-linked glycosylation"/>
    <property type="evidence" value="ECO:0007669"/>
    <property type="project" value="InterPro"/>
</dbReference>
<evidence type="ECO:0000256" key="1">
    <source>
        <dbReference type="ARBA" id="ARBA00004651"/>
    </source>
</evidence>
<dbReference type="GO" id="GO:0000030">
    <property type="term" value="F:mannosyltransferase activity"/>
    <property type="evidence" value="ECO:0007669"/>
    <property type="project" value="InterPro"/>
</dbReference>
<evidence type="ECO:0000313" key="11">
    <source>
        <dbReference type="Proteomes" id="UP000013165"/>
    </source>
</evidence>
<keyword evidence="11" id="KW-1185">Reference proteome</keyword>
<protein>
    <submittedName>
        <fullName evidence="10">Glycosyltransferase family 39 protein</fullName>
    </submittedName>
</protein>
<evidence type="ECO:0000256" key="4">
    <source>
        <dbReference type="ARBA" id="ARBA00022679"/>
    </source>
</evidence>
<keyword evidence="5 8" id="KW-0812">Transmembrane</keyword>
<keyword evidence="6 8" id="KW-1133">Transmembrane helix</keyword>
<evidence type="ECO:0000259" key="9">
    <source>
        <dbReference type="Pfam" id="PF02366"/>
    </source>
</evidence>
<dbReference type="PATRIC" id="fig|626887.3.peg.425"/>
<feature type="transmembrane region" description="Helical" evidence="8">
    <location>
        <begin position="90"/>
        <end position="108"/>
    </location>
</feature>
<feature type="transmembrane region" description="Helical" evidence="8">
    <location>
        <begin position="209"/>
        <end position="227"/>
    </location>
</feature>
<dbReference type="InterPro" id="IPR003342">
    <property type="entry name" value="ArnT-like_N"/>
</dbReference>
<evidence type="ECO:0000256" key="2">
    <source>
        <dbReference type="ARBA" id="ARBA00022475"/>
    </source>
</evidence>
<accession>N6WY09</accession>
<keyword evidence="7 8" id="KW-0472">Membrane</keyword>
<evidence type="ECO:0000256" key="3">
    <source>
        <dbReference type="ARBA" id="ARBA00022676"/>
    </source>
</evidence>
<dbReference type="OrthoDB" id="9775035at2"/>
<dbReference type="Proteomes" id="UP000013165">
    <property type="component" value="Unassembled WGS sequence"/>
</dbReference>
<feature type="transmembrane region" description="Helical" evidence="8">
    <location>
        <begin position="267"/>
        <end position="289"/>
    </location>
</feature>
<dbReference type="GO" id="GO:0016763">
    <property type="term" value="F:pentosyltransferase activity"/>
    <property type="evidence" value="ECO:0007669"/>
    <property type="project" value="TreeGrafter"/>
</dbReference>
<dbReference type="PANTHER" id="PTHR33908">
    <property type="entry name" value="MANNOSYLTRANSFERASE YKCB-RELATED"/>
    <property type="match status" value="1"/>
</dbReference>
<evidence type="ECO:0000256" key="5">
    <source>
        <dbReference type="ARBA" id="ARBA00022692"/>
    </source>
</evidence>
<dbReference type="RefSeq" id="WP_004583001.1">
    <property type="nucleotide sequence ID" value="NZ_AP028878.1"/>
</dbReference>
<proteinExistence type="predicted"/>
<comment type="caution">
    <text evidence="10">The sequence shown here is derived from an EMBL/GenBank/DDBJ whole genome shotgun (WGS) entry which is preliminary data.</text>
</comment>